<dbReference type="EMBL" id="RHLC01000026">
    <property type="protein sequence ID" value="TPP46229.1"/>
    <property type="molecule type" value="Genomic_DNA"/>
</dbReference>
<dbReference type="PROSITE" id="PS51203">
    <property type="entry name" value="CS"/>
    <property type="match status" value="1"/>
</dbReference>
<name>A0A504XG29_LEIDO</name>
<evidence type="ECO:0000256" key="6">
    <source>
        <dbReference type="ARBA" id="ARBA00030427"/>
    </source>
</evidence>
<feature type="compositionally biased region" description="Low complexity" evidence="7">
    <location>
        <begin position="212"/>
        <end position="226"/>
    </location>
</feature>
<evidence type="ECO:0000313" key="10">
    <source>
        <dbReference type="Proteomes" id="UP000318447"/>
    </source>
</evidence>
<evidence type="ECO:0000256" key="1">
    <source>
        <dbReference type="ARBA" id="ARBA00004496"/>
    </source>
</evidence>
<dbReference type="Gene3D" id="2.60.40.790">
    <property type="match status" value="1"/>
</dbReference>
<dbReference type="AlphaFoldDB" id="A0A504XG29"/>
<dbReference type="GO" id="GO:0051082">
    <property type="term" value="F:unfolded protein binding"/>
    <property type="evidence" value="ECO:0007669"/>
    <property type="project" value="TreeGrafter"/>
</dbReference>
<dbReference type="GO" id="GO:0005737">
    <property type="term" value="C:cytoplasm"/>
    <property type="evidence" value="ECO:0007669"/>
    <property type="project" value="UniProtKB-SubCell"/>
</dbReference>
<comment type="subcellular location">
    <subcellularLocation>
        <location evidence="1">Cytoplasm</location>
    </subcellularLocation>
</comment>
<feature type="region of interest" description="Disordered" evidence="7">
    <location>
        <begin position="212"/>
        <end position="234"/>
    </location>
</feature>
<dbReference type="PANTHER" id="PTHR12356:SF3">
    <property type="entry name" value="NUCLEAR MIGRATION PROTEIN NUDC"/>
    <property type="match status" value="1"/>
</dbReference>
<evidence type="ECO:0000259" key="8">
    <source>
        <dbReference type="PROSITE" id="PS51203"/>
    </source>
</evidence>
<dbReference type="Proteomes" id="UP000318447">
    <property type="component" value="Unassembled WGS sequence"/>
</dbReference>
<evidence type="ECO:0000256" key="4">
    <source>
        <dbReference type="ARBA" id="ARBA00022490"/>
    </source>
</evidence>
<evidence type="ECO:0000256" key="2">
    <source>
        <dbReference type="ARBA" id="ARBA00010513"/>
    </source>
</evidence>
<dbReference type="FunFam" id="2.60.40.790:FF:000001">
    <property type="entry name" value="Nuclear migration protein nudC"/>
    <property type="match status" value="1"/>
</dbReference>
<keyword evidence="4" id="KW-0963">Cytoplasm</keyword>
<dbReference type="InterPro" id="IPR037898">
    <property type="entry name" value="NudC_fam"/>
</dbReference>
<dbReference type="Pfam" id="PF14050">
    <property type="entry name" value="Nudc_N"/>
    <property type="match status" value="1"/>
</dbReference>
<dbReference type="CDD" id="cd06467">
    <property type="entry name" value="p23_NUDC_like"/>
    <property type="match status" value="1"/>
</dbReference>
<dbReference type="GO" id="GO:0006457">
    <property type="term" value="P:protein folding"/>
    <property type="evidence" value="ECO:0007669"/>
    <property type="project" value="TreeGrafter"/>
</dbReference>
<evidence type="ECO:0000256" key="5">
    <source>
        <dbReference type="ARBA" id="ARBA00022553"/>
    </source>
</evidence>
<evidence type="ECO:0000256" key="3">
    <source>
        <dbReference type="ARBA" id="ARBA00017641"/>
    </source>
</evidence>
<dbReference type="InterPro" id="IPR025934">
    <property type="entry name" value="NudC_N_dom"/>
</dbReference>
<keyword evidence="5" id="KW-0597">Phosphoprotein</keyword>
<dbReference type="PANTHER" id="PTHR12356">
    <property type="entry name" value="NUCLEAR MOVEMENT PROTEIN NUDC"/>
    <property type="match status" value="1"/>
</dbReference>
<dbReference type="InterPro" id="IPR008978">
    <property type="entry name" value="HSP20-like_chaperone"/>
</dbReference>
<dbReference type="Pfam" id="PF04969">
    <property type="entry name" value="CS"/>
    <property type="match status" value="1"/>
</dbReference>
<dbReference type="SUPFAM" id="SSF49764">
    <property type="entry name" value="HSP20-like chaperones"/>
    <property type="match status" value="1"/>
</dbReference>
<comment type="similarity">
    <text evidence="2">Belongs to the nudC family.</text>
</comment>
<evidence type="ECO:0000313" key="9">
    <source>
        <dbReference type="EMBL" id="TPP46229.1"/>
    </source>
</evidence>
<sequence>MELRCAVTVRRRPRIVKEDGTAAVAADRERYADPGSASAYGPPLLLEYVALRYVRTVRAALQAPVPSYPLCTLHVAPPQLVDVSATVPHPYTRFFQLHAGGAVGKTCTLACAPAITTNSPAGKLADKEEAVTADNFLLSTVELRSQRAAAALRGYCRRVRRQVLKWDAPAVDKHLGRSVGGVDVLRLRFTPSGTSRVSRQELIWRLLMHPSASSDSSATASPSPAALRSVDPEDQQQGIDGILDTFFSFLNRKTDFFTQPDMARRSVQQAMMEVLESEEEVNAAFADTGDAPRGLPPTAANGFAYEKYIFSQSLQEAEVRVPLPAVNVKGKQVSIVITSSHLTVGMKGQPPIVDGELYSKVRAEECMWTIEDGHTVVVTLYKVNSMEWWKTIFQGDPEIDLQKVMPENSKLDDLDSDTRQTVEKMMYDQRQKMMGKPTSDEQKKQEMLRKFMEAHPEMDFSQAKFC</sequence>
<feature type="domain" description="CS" evidence="8">
    <location>
        <begin position="303"/>
        <end position="393"/>
    </location>
</feature>
<accession>A0A504XG29</accession>
<evidence type="ECO:0000256" key="7">
    <source>
        <dbReference type="SAM" id="MobiDB-lite"/>
    </source>
</evidence>
<comment type="caution">
    <text evidence="9">The sequence shown here is derived from an EMBL/GenBank/DDBJ whole genome shotgun (WGS) entry which is preliminary data.</text>
</comment>
<protein>
    <recommendedName>
        <fullName evidence="3">Nuclear migration protein nudC</fullName>
    </recommendedName>
    <alternativeName>
        <fullName evidence="6">Nuclear distribution protein C homolog</fullName>
    </alternativeName>
</protein>
<dbReference type="VEuPathDB" id="TriTrypDB:LDHU3_14.0590"/>
<dbReference type="InterPro" id="IPR007052">
    <property type="entry name" value="CS_dom"/>
</dbReference>
<organism evidence="9 10">
    <name type="scientific">Leishmania donovani</name>
    <dbReference type="NCBI Taxonomy" id="5661"/>
    <lineage>
        <taxon>Eukaryota</taxon>
        <taxon>Discoba</taxon>
        <taxon>Euglenozoa</taxon>
        <taxon>Kinetoplastea</taxon>
        <taxon>Metakinetoplastina</taxon>
        <taxon>Trypanosomatida</taxon>
        <taxon>Trypanosomatidae</taxon>
        <taxon>Leishmaniinae</taxon>
        <taxon>Leishmania</taxon>
    </lineage>
</organism>
<proteinExistence type="inferred from homology"/>
<dbReference type="VEuPathDB" id="TriTrypDB:LdCL_140009900"/>
<dbReference type="VEuPathDB" id="TriTrypDB:LDHU3_14.0580"/>
<gene>
    <name evidence="9" type="ORF">CGC21_4640</name>
</gene>
<reference evidence="10" key="1">
    <citation type="submission" date="2019-02" db="EMBL/GenBank/DDBJ databases">
        <title>FDA dAtabase for Regulatory Grade micrObial Sequences (FDA-ARGOS): Supporting development and validation of Infectious Disease Dx tests.</title>
        <authorList>
            <person name="Duncan R."/>
            <person name="Fisher C."/>
            <person name="Tallon L."/>
            <person name="Sadzewicz L."/>
            <person name="Sengamalay N."/>
            <person name="Ott S."/>
            <person name="Godinez A."/>
            <person name="Nagaraj S."/>
            <person name="Vavikolanu K."/>
            <person name="Nadendla S."/>
            <person name="Aluvathingal J."/>
            <person name="Sichtig H."/>
        </authorList>
    </citation>
    <scope>NUCLEOTIDE SEQUENCE [LARGE SCALE GENOMIC DNA]</scope>
    <source>
        <strain evidence="10">FDAARGOS_361</strain>
    </source>
</reference>
<dbReference type="VEuPathDB" id="TriTrypDB:LdCL_140009800"/>
<dbReference type="VEuPathDB" id="TriTrypDB:LdBPK_140460.1"/>